<dbReference type="InterPro" id="IPR011009">
    <property type="entry name" value="Kinase-like_dom_sf"/>
</dbReference>
<dbReference type="GO" id="GO:0004672">
    <property type="term" value="F:protein kinase activity"/>
    <property type="evidence" value="ECO:0007669"/>
    <property type="project" value="InterPro"/>
</dbReference>
<comment type="caution">
    <text evidence="2">The sequence shown here is derived from an EMBL/GenBank/DDBJ whole genome shotgun (WGS) entry which is preliminary data.</text>
</comment>
<reference evidence="2 3" key="1">
    <citation type="submission" date="2021-02" db="EMBL/GenBank/DDBJ databases">
        <title>Genome assembly of Pseudopithomyces chartarum.</title>
        <authorList>
            <person name="Jauregui R."/>
            <person name="Singh J."/>
            <person name="Voisey C."/>
        </authorList>
    </citation>
    <scope>NUCLEOTIDE SEQUENCE [LARGE SCALE GENOMIC DNA]</scope>
    <source>
        <strain evidence="2 3">AGR01</strain>
    </source>
</reference>
<evidence type="ECO:0000313" key="2">
    <source>
        <dbReference type="EMBL" id="KAK3209883.1"/>
    </source>
</evidence>
<evidence type="ECO:0000259" key="1">
    <source>
        <dbReference type="PROSITE" id="PS50011"/>
    </source>
</evidence>
<organism evidence="2 3">
    <name type="scientific">Pseudopithomyces chartarum</name>
    <dbReference type="NCBI Taxonomy" id="1892770"/>
    <lineage>
        <taxon>Eukaryota</taxon>
        <taxon>Fungi</taxon>
        <taxon>Dikarya</taxon>
        <taxon>Ascomycota</taxon>
        <taxon>Pezizomycotina</taxon>
        <taxon>Dothideomycetes</taxon>
        <taxon>Pleosporomycetidae</taxon>
        <taxon>Pleosporales</taxon>
        <taxon>Massarineae</taxon>
        <taxon>Didymosphaeriaceae</taxon>
        <taxon>Pseudopithomyces</taxon>
    </lineage>
</organism>
<dbReference type="EMBL" id="WVTA01000005">
    <property type="protein sequence ID" value="KAK3209883.1"/>
    <property type="molecule type" value="Genomic_DNA"/>
</dbReference>
<dbReference type="Gene3D" id="1.10.510.10">
    <property type="entry name" value="Transferase(Phosphotransferase) domain 1"/>
    <property type="match status" value="1"/>
</dbReference>
<dbReference type="GO" id="GO:0005524">
    <property type="term" value="F:ATP binding"/>
    <property type="evidence" value="ECO:0007669"/>
    <property type="project" value="InterPro"/>
</dbReference>
<dbReference type="InterPro" id="IPR000719">
    <property type="entry name" value="Prot_kinase_dom"/>
</dbReference>
<dbReference type="AlphaFoldDB" id="A0AAN6RH16"/>
<dbReference type="PROSITE" id="PS50011">
    <property type="entry name" value="PROTEIN_KINASE_DOM"/>
    <property type="match status" value="1"/>
</dbReference>
<protein>
    <recommendedName>
        <fullName evidence="1">Protein kinase domain-containing protein</fullName>
    </recommendedName>
</protein>
<dbReference type="SUPFAM" id="SSF56112">
    <property type="entry name" value="Protein kinase-like (PK-like)"/>
    <property type="match status" value="1"/>
</dbReference>
<feature type="domain" description="Protein kinase" evidence="1">
    <location>
        <begin position="17"/>
        <end position="294"/>
    </location>
</feature>
<keyword evidence="3" id="KW-1185">Reference proteome</keyword>
<name>A0AAN6RH16_9PLEO</name>
<proteinExistence type="predicted"/>
<accession>A0AAN6RH16</accession>
<dbReference type="Proteomes" id="UP001280581">
    <property type="component" value="Unassembled WGS sequence"/>
</dbReference>
<evidence type="ECO:0000313" key="3">
    <source>
        <dbReference type="Proteomes" id="UP001280581"/>
    </source>
</evidence>
<sequence>MSSSSIQPLPSFPLNVYTPIAEAGDGMFGVVYFSMRNSDYALAQQNKSTNTYEELKSKLLTVKVLKHTASSVYSEVMANLELREAVTNFGHYGHHTDAFALVENAHLSWLATRAVVPGMMLDELVERIQGLPLAVLLQYFIDAVEIVRFINKVANPPILHGDVHGRNILLDPSKPNVLGMPSLVLIDFSTSRADVAQSGVHHPRLDLQNVFNRFTADMDCCADLKQFRTTDFPELFEFDLSHDELKRRIQKRLDDVLTETDPSSIETFKQRVEAATAEKDNALLLAFREAGLLE</sequence>
<gene>
    <name evidence="2" type="ORF">GRF29_44g965136</name>
</gene>